<sequence length="398" mass="45068">MLHPKLFRTFARFTKILLLLLLIGFEWIPNLSGGDAHYINEAGLQRARSQMLASATYILAYRPLPEHAQAMHDLQTILSVFEHEQSTLQGNPASDVQDQLLQANSDYLPLVTALQDIVAHPQRAINLLEVNIIALHERGYLVSMNALVLILPRHLEERNIQLFVIQIILEILFLFMFFLAMTTFFWEIGRYGEGRIAGRLMNALPIAFFARRLMIVILILVLVGLEIIPLGVGNEMASFNQAALQRTRCEVLAKSALILAYRPQSERTAALSDIQTILPIFVQEQTTLLRDGDNEVRRAAQQATKEYQIMSAASQSLIRESDGPIDGAIVTTLVSHQSQCFIQMDAIVTALQNKIDYQANQIFLVEILIEGTLIIFFIVLLFFSRDPFVPDELRKERK</sequence>
<dbReference type="Pfam" id="PF13675">
    <property type="entry name" value="PilJ"/>
    <property type="match status" value="1"/>
</dbReference>
<keyword evidence="4 5" id="KW-0472">Membrane</keyword>
<dbReference type="InterPro" id="IPR029095">
    <property type="entry name" value="NarX-like_N"/>
</dbReference>
<feature type="domain" description="NarX-like N-terminal" evidence="6">
    <location>
        <begin position="32"/>
        <end position="124"/>
    </location>
</feature>
<comment type="subcellular location">
    <subcellularLocation>
        <location evidence="1">Membrane</location>
        <topology evidence="1">Multi-pass membrane protein</topology>
    </subcellularLocation>
</comment>
<evidence type="ECO:0000256" key="1">
    <source>
        <dbReference type="ARBA" id="ARBA00004141"/>
    </source>
</evidence>
<feature type="transmembrane region" description="Helical" evidence="5">
    <location>
        <begin position="362"/>
        <end position="383"/>
    </location>
</feature>
<proteinExistence type="predicted"/>
<name>A0A402A6X0_9CHLR</name>
<keyword evidence="3 5" id="KW-1133">Transmembrane helix</keyword>
<comment type="caution">
    <text evidence="7">The sequence shown here is derived from an EMBL/GenBank/DDBJ whole genome shotgun (WGS) entry which is preliminary data.</text>
</comment>
<evidence type="ECO:0000256" key="2">
    <source>
        <dbReference type="ARBA" id="ARBA00022692"/>
    </source>
</evidence>
<gene>
    <name evidence="7" type="ORF">KTT_46980</name>
</gene>
<protein>
    <recommendedName>
        <fullName evidence="6">NarX-like N-terminal domain-containing protein</fullName>
    </recommendedName>
</protein>
<dbReference type="RefSeq" id="WP_161975697.1">
    <property type="nucleotide sequence ID" value="NZ_BIFR01000002.1"/>
</dbReference>
<dbReference type="Proteomes" id="UP000287352">
    <property type="component" value="Unassembled WGS sequence"/>
</dbReference>
<feature type="transmembrane region" description="Helical" evidence="5">
    <location>
        <begin position="206"/>
        <end position="228"/>
    </location>
</feature>
<evidence type="ECO:0000256" key="5">
    <source>
        <dbReference type="SAM" id="Phobius"/>
    </source>
</evidence>
<feature type="transmembrane region" description="Helical" evidence="5">
    <location>
        <begin position="163"/>
        <end position="186"/>
    </location>
</feature>
<evidence type="ECO:0000259" key="6">
    <source>
        <dbReference type="Pfam" id="PF13675"/>
    </source>
</evidence>
<evidence type="ECO:0000256" key="4">
    <source>
        <dbReference type="ARBA" id="ARBA00023136"/>
    </source>
</evidence>
<accession>A0A402A6X0</accession>
<evidence type="ECO:0000256" key="3">
    <source>
        <dbReference type="ARBA" id="ARBA00022989"/>
    </source>
</evidence>
<dbReference type="AlphaFoldDB" id="A0A402A6X0"/>
<organism evidence="7 8">
    <name type="scientific">Tengunoibacter tsumagoiensis</name>
    <dbReference type="NCBI Taxonomy" id="2014871"/>
    <lineage>
        <taxon>Bacteria</taxon>
        <taxon>Bacillati</taxon>
        <taxon>Chloroflexota</taxon>
        <taxon>Ktedonobacteria</taxon>
        <taxon>Ktedonobacterales</taxon>
        <taxon>Dictyobacteraceae</taxon>
        <taxon>Tengunoibacter</taxon>
    </lineage>
</organism>
<evidence type="ECO:0000313" key="7">
    <source>
        <dbReference type="EMBL" id="GCE14839.1"/>
    </source>
</evidence>
<keyword evidence="8" id="KW-1185">Reference proteome</keyword>
<reference evidence="8" key="1">
    <citation type="submission" date="2018-12" db="EMBL/GenBank/DDBJ databases">
        <title>Tengunoibacter tsumagoiensis gen. nov., sp. nov., Dictyobacter kobayashii sp. nov., D. alpinus sp. nov., and D. joshuensis sp. nov. and description of Dictyobacteraceae fam. nov. within the order Ktedonobacterales isolated from Tengu-no-mugimeshi.</title>
        <authorList>
            <person name="Wang C.M."/>
            <person name="Zheng Y."/>
            <person name="Sakai Y."/>
            <person name="Toyoda A."/>
            <person name="Minakuchi Y."/>
            <person name="Abe K."/>
            <person name="Yokota A."/>
            <person name="Yabe S."/>
        </authorList>
    </citation>
    <scope>NUCLEOTIDE SEQUENCE [LARGE SCALE GENOMIC DNA]</scope>
    <source>
        <strain evidence="8">Uno3</strain>
    </source>
</reference>
<dbReference type="GO" id="GO:0016020">
    <property type="term" value="C:membrane"/>
    <property type="evidence" value="ECO:0007669"/>
    <property type="project" value="UniProtKB-SubCell"/>
</dbReference>
<keyword evidence="2 5" id="KW-0812">Transmembrane</keyword>
<dbReference type="EMBL" id="BIFR01000002">
    <property type="protein sequence ID" value="GCE14839.1"/>
    <property type="molecule type" value="Genomic_DNA"/>
</dbReference>
<evidence type="ECO:0000313" key="8">
    <source>
        <dbReference type="Proteomes" id="UP000287352"/>
    </source>
</evidence>